<protein>
    <submittedName>
        <fullName evidence="1">Monooxygenase</fullName>
    </submittedName>
</protein>
<dbReference type="GO" id="GO:0004497">
    <property type="term" value="F:monooxygenase activity"/>
    <property type="evidence" value="ECO:0007669"/>
    <property type="project" value="UniProtKB-KW"/>
</dbReference>
<dbReference type="Proteomes" id="UP000036449">
    <property type="component" value="Unassembled WGS sequence"/>
</dbReference>
<organism evidence="1 2">
    <name type="scientific">Methylobacterium tarhaniae</name>
    <dbReference type="NCBI Taxonomy" id="1187852"/>
    <lineage>
        <taxon>Bacteria</taxon>
        <taxon>Pseudomonadati</taxon>
        <taxon>Pseudomonadota</taxon>
        <taxon>Alphaproteobacteria</taxon>
        <taxon>Hyphomicrobiales</taxon>
        <taxon>Methylobacteriaceae</taxon>
        <taxon>Methylobacterium</taxon>
    </lineage>
</organism>
<dbReference type="EMBL" id="LABZ01000443">
    <property type="protein sequence ID" value="KMO27296.1"/>
    <property type="molecule type" value="Genomic_DNA"/>
</dbReference>
<keyword evidence="1" id="KW-0560">Oxidoreductase</keyword>
<name>A0A0J6UMP6_9HYPH</name>
<dbReference type="PATRIC" id="fig|1187852.3.peg.5109"/>
<evidence type="ECO:0000313" key="1">
    <source>
        <dbReference type="EMBL" id="KMO27296.1"/>
    </source>
</evidence>
<reference evidence="1 2" key="1">
    <citation type="submission" date="2015-03" db="EMBL/GenBank/DDBJ databases">
        <title>Genome sequencing of Methylobacterium tarhaniae DSM 25844.</title>
        <authorList>
            <person name="Chaudhry V."/>
            <person name="Patil P.B."/>
        </authorList>
    </citation>
    <scope>NUCLEOTIDE SEQUENCE [LARGE SCALE GENOMIC DNA]</scope>
    <source>
        <strain evidence="1 2">DSM 25844</strain>
    </source>
</reference>
<dbReference type="AlphaFoldDB" id="A0A0J6UMP6"/>
<evidence type="ECO:0000313" key="2">
    <source>
        <dbReference type="Proteomes" id="UP000036449"/>
    </source>
</evidence>
<comment type="caution">
    <text evidence="1">The sequence shown here is derived from an EMBL/GenBank/DDBJ whole genome shotgun (WGS) entry which is preliminary data.</text>
</comment>
<accession>A0A0J6UMP6</accession>
<sequence>DALARALLDHPHDLAAALARFEAGRLAFGRAVVRRARELGASMQAQILTPRERALAERHRAPEAVMAETAVATGLPAID</sequence>
<gene>
    <name evidence="1" type="ORF">VQ03_30625</name>
</gene>
<keyword evidence="1" id="KW-0503">Monooxygenase</keyword>
<proteinExistence type="predicted"/>
<feature type="non-terminal residue" evidence="1">
    <location>
        <position position="1"/>
    </location>
</feature>
<keyword evidence="2" id="KW-1185">Reference proteome</keyword>